<gene>
    <name evidence="6" type="ORF">J6TS1_06440</name>
</gene>
<accession>A0ABQ4KRW2</accession>
<evidence type="ECO:0000256" key="2">
    <source>
        <dbReference type="ARBA" id="ARBA00022448"/>
    </source>
</evidence>
<evidence type="ECO:0000256" key="1">
    <source>
        <dbReference type="ARBA" id="ARBA00004418"/>
    </source>
</evidence>
<keyword evidence="3 5" id="KW-0732">Signal</keyword>
<dbReference type="Gene3D" id="3.40.190.10">
    <property type="entry name" value="Periplasmic binding protein-like II"/>
    <property type="match status" value="2"/>
</dbReference>
<proteinExistence type="predicted"/>
<dbReference type="Pfam" id="PF13416">
    <property type="entry name" value="SBP_bac_8"/>
    <property type="match status" value="1"/>
</dbReference>
<dbReference type="EMBL" id="BORJ01000001">
    <property type="protein sequence ID" value="GIN94774.1"/>
    <property type="molecule type" value="Genomic_DNA"/>
</dbReference>
<dbReference type="Proteomes" id="UP000680670">
    <property type="component" value="Unassembled WGS sequence"/>
</dbReference>
<comment type="subcellular location">
    <subcellularLocation>
        <location evidence="1">Periplasm</location>
    </subcellularLocation>
</comment>
<feature type="signal peptide" evidence="5">
    <location>
        <begin position="1"/>
        <end position="22"/>
    </location>
</feature>
<dbReference type="PRINTS" id="PR00909">
    <property type="entry name" value="SPERMDNBNDNG"/>
</dbReference>
<dbReference type="InterPro" id="IPR006059">
    <property type="entry name" value="SBP"/>
</dbReference>
<evidence type="ECO:0000256" key="5">
    <source>
        <dbReference type="SAM" id="SignalP"/>
    </source>
</evidence>
<dbReference type="PIRSF" id="PIRSF019574">
    <property type="entry name" value="Periplasmic_polyamine_BP"/>
    <property type="match status" value="1"/>
</dbReference>
<evidence type="ECO:0000313" key="6">
    <source>
        <dbReference type="EMBL" id="GIN94774.1"/>
    </source>
</evidence>
<name>A0ABQ4KRW2_SIMTE</name>
<dbReference type="PANTHER" id="PTHR30222">
    <property type="entry name" value="SPERMIDINE/PUTRESCINE-BINDING PERIPLASMIC PROTEIN"/>
    <property type="match status" value="1"/>
</dbReference>
<organism evidence="6 7">
    <name type="scientific">Siminovitchia terrae</name>
    <name type="common">Bacillus terrae</name>
    <dbReference type="NCBI Taxonomy" id="1914933"/>
    <lineage>
        <taxon>Bacteria</taxon>
        <taxon>Bacillati</taxon>
        <taxon>Bacillota</taxon>
        <taxon>Bacilli</taxon>
        <taxon>Bacillales</taxon>
        <taxon>Bacillaceae</taxon>
        <taxon>Siminovitchia</taxon>
    </lineage>
</organism>
<keyword evidence="7" id="KW-1185">Reference proteome</keyword>
<feature type="chain" id="PRO_5045866727" evidence="5">
    <location>
        <begin position="23"/>
        <end position="352"/>
    </location>
</feature>
<sequence length="352" mass="39834">MKILRKLCILTICILLTLMCTACGSSKTSQTGQSNELNIFGFDEDIPKKVIEDFEKETGIKVNFSTFSSNEEMYAKISAGKHSYDLINMGTYYVEIFIKEGLAEKINKNKITNYKNIDEQFLGVVSNDPDDLYSVPYYWGEEVIAINTDLVKKDVKSYEDLFDPEFENSLVVLDDSRTMIGAMLQTLGYSANTQNKEEMDKAKQLLKKLKPNIKIFDSSNAKILLVSNEVKGGIVYGGEANLAIRENPSIKKIYPKEFLGLFQGNWVIPKGAANNVNAHKFIDFILRPEVGKEIVMTSPYNTPNTEVLEILPEDIRKEIDIPKEEIERGTYGVDIGEATPYFDQVWAEFKSQ</sequence>
<evidence type="ECO:0000256" key="3">
    <source>
        <dbReference type="ARBA" id="ARBA00022729"/>
    </source>
</evidence>
<evidence type="ECO:0000256" key="4">
    <source>
        <dbReference type="ARBA" id="ARBA00022764"/>
    </source>
</evidence>
<dbReference type="InterPro" id="IPR001188">
    <property type="entry name" value="Sperm_putr-bd"/>
</dbReference>
<keyword evidence="2" id="KW-0813">Transport</keyword>
<evidence type="ECO:0000313" key="7">
    <source>
        <dbReference type="Proteomes" id="UP000680670"/>
    </source>
</evidence>
<dbReference type="PANTHER" id="PTHR30222:SF17">
    <property type="entry name" value="SPERMIDINE_PUTRESCINE-BINDING PERIPLASMIC PROTEIN"/>
    <property type="match status" value="1"/>
</dbReference>
<comment type="caution">
    <text evidence="6">The sequence shown here is derived from an EMBL/GenBank/DDBJ whole genome shotgun (WGS) entry which is preliminary data.</text>
</comment>
<dbReference type="SUPFAM" id="SSF53850">
    <property type="entry name" value="Periplasmic binding protein-like II"/>
    <property type="match status" value="1"/>
</dbReference>
<reference evidence="6 7" key="1">
    <citation type="submission" date="2021-03" db="EMBL/GenBank/DDBJ databases">
        <title>Antimicrobial resistance genes in bacteria isolated from Japanese honey, and their potential for conferring macrolide and lincosamide resistance in the American foulbrood pathogen Paenibacillus larvae.</title>
        <authorList>
            <person name="Okamoto M."/>
            <person name="Kumagai M."/>
            <person name="Kanamori H."/>
            <person name="Takamatsu D."/>
        </authorList>
    </citation>
    <scope>NUCLEOTIDE SEQUENCE [LARGE SCALE GENOMIC DNA]</scope>
    <source>
        <strain evidence="6 7">J6TS1</strain>
    </source>
</reference>
<keyword evidence="4" id="KW-0574">Periplasm</keyword>
<dbReference type="CDD" id="cd13590">
    <property type="entry name" value="PBP2_PotD_PotF_like"/>
    <property type="match status" value="1"/>
</dbReference>
<protein>
    <submittedName>
        <fullName evidence="6">Uncharacterized protein</fullName>
    </submittedName>
</protein>